<dbReference type="InParanoid" id="I3TEK1"/>
<gene>
    <name evidence="3" type="ordered locus">TCELL_0765</name>
</gene>
<name>I3TEK1_THEC1</name>
<dbReference type="HOGENOM" id="CLU_041115_3_1_2"/>
<accession>I3TEK1</accession>
<evidence type="ECO:0008006" key="5">
    <source>
        <dbReference type="Google" id="ProtNLM"/>
    </source>
</evidence>
<dbReference type="GeneID" id="13013080"/>
<evidence type="ECO:0000313" key="3">
    <source>
        <dbReference type="EMBL" id="AFK51189.1"/>
    </source>
</evidence>
<dbReference type="PANTHER" id="PTHR30388:SF6">
    <property type="entry name" value="XANTHINE DEHYDROGENASE SUBUNIT A-RELATED"/>
    <property type="match status" value="1"/>
</dbReference>
<dbReference type="Proteomes" id="UP000005270">
    <property type="component" value="Chromosome"/>
</dbReference>
<evidence type="ECO:0000313" key="4">
    <source>
        <dbReference type="Proteomes" id="UP000005270"/>
    </source>
</evidence>
<dbReference type="KEGG" id="thg:TCELL_0765"/>
<feature type="domain" description="XdhC Rossmann" evidence="2">
    <location>
        <begin position="114"/>
        <end position="258"/>
    </location>
</feature>
<dbReference type="OrthoDB" id="33067at2157"/>
<reference evidence="3 4" key="1">
    <citation type="journal article" date="2012" name="J. Bacteriol.">
        <title>Complete genome sequence of the hyperthermophilic cellulolytic Crenarchaeon 'Thermogladius cellulolyticus' 1633.</title>
        <authorList>
            <person name="Mardanov A.V."/>
            <person name="Kochetkova T.V."/>
            <person name="Beletsky A.V."/>
            <person name="Bonch-Osmolovskaya E.A."/>
            <person name="Ravin N.V."/>
            <person name="Skryabin K.G."/>
        </authorList>
    </citation>
    <scope>NUCLEOTIDE SEQUENCE [LARGE SCALE GENOMIC DNA]</scope>
    <source>
        <strain evidence="4">DSM 22663 / VKM B-2946 / 1633</strain>
    </source>
</reference>
<dbReference type="SUPFAM" id="SSF51735">
    <property type="entry name" value="NAD(P)-binding Rossmann-fold domains"/>
    <property type="match status" value="1"/>
</dbReference>
<dbReference type="RefSeq" id="WP_014737439.1">
    <property type="nucleotide sequence ID" value="NC_017954.1"/>
</dbReference>
<dbReference type="EMBL" id="CP003531">
    <property type="protein sequence ID" value="AFK51189.1"/>
    <property type="molecule type" value="Genomic_DNA"/>
</dbReference>
<proteinExistence type="predicted"/>
<evidence type="ECO:0000259" key="2">
    <source>
        <dbReference type="Pfam" id="PF13478"/>
    </source>
</evidence>
<sequence length="280" mass="30501">MKPEFLYSKLIEELSKNRSVAVVTLISKEGSGPRDIGAQIVVTEDGAKYGTIGGGSLEKIVVEEALKALSEGKPKLLKLALRKDNIPKDAIATNQMCGGVVEVFINVIQPSPRLILVGGGHVGKPIADIANMVGFRVIVIDDKEELANPVRYPYAESVIVGKPDDEVGKLQFVKSDVLVIAYGEVETDYRVLKKLVEVKFPGHVWALCSRSRCAWMLKRLMDEGFNLADFRGRLHMPAGLDISSDTPEEIAVSILAEVICVRKGCAMPVKSMDVSNVLIK</sequence>
<dbReference type="Pfam" id="PF13478">
    <property type="entry name" value="XdhC_C"/>
    <property type="match status" value="1"/>
</dbReference>
<dbReference type="AlphaFoldDB" id="I3TEK1"/>
<dbReference type="PANTHER" id="PTHR30388">
    <property type="entry name" value="ALDEHYDE OXIDOREDUCTASE MOLYBDENUM COFACTOR ASSEMBLY PROTEIN"/>
    <property type="match status" value="1"/>
</dbReference>
<dbReference type="InterPro" id="IPR003777">
    <property type="entry name" value="XdhC_CoxI"/>
</dbReference>
<evidence type="ECO:0000259" key="1">
    <source>
        <dbReference type="Pfam" id="PF02625"/>
    </source>
</evidence>
<dbReference type="eggNOG" id="arCOG01929">
    <property type="taxonomic scope" value="Archaea"/>
</dbReference>
<keyword evidence="4" id="KW-1185">Reference proteome</keyword>
<dbReference type="Pfam" id="PF02625">
    <property type="entry name" value="XdhC_CoxI"/>
    <property type="match status" value="1"/>
</dbReference>
<protein>
    <recommendedName>
        <fullName evidence="5">XdhC family protein</fullName>
    </recommendedName>
</protein>
<dbReference type="InterPro" id="IPR036291">
    <property type="entry name" value="NAD(P)-bd_dom_sf"/>
</dbReference>
<dbReference type="Gene3D" id="3.40.50.720">
    <property type="entry name" value="NAD(P)-binding Rossmann-like Domain"/>
    <property type="match status" value="1"/>
</dbReference>
<organism evidence="3 4">
    <name type="scientific">Thermogladius calderae (strain DSM 22663 / VKM B-2946 / 1633)</name>
    <dbReference type="NCBI Taxonomy" id="1184251"/>
    <lineage>
        <taxon>Archaea</taxon>
        <taxon>Thermoproteota</taxon>
        <taxon>Thermoprotei</taxon>
        <taxon>Desulfurococcales</taxon>
        <taxon>Desulfurococcaceae</taxon>
        <taxon>Thermogladius</taxon>
    </lineage>
</organism>
<dbReference type="InterPro" id="IPR052698">
    <property type="entry name" value="MoCofactor_Util/Proc"/>
</dbReference>
<feature type="domain" description="XdhC- CoxI" evidence="1">
    <location>
        <begin position="15"/>
        <end position="78"/>
    </location>
</feature>
<dbReference type="STRING" id="1184251.TCELL_0765"/>
<dbReference type="InterPro" id="IPR027051">
    <property type="entry name" value="XdhC_Rossmann_dom"/>
</dbReference>